<keyword evidence="1" id="KW-0732">Signal</keyword>
<evidence type="ECO:0000313" key="2">
    <source>
        <dbReference type="EMBL" id="MFD2465494.1"/>
    </source>
</evidence>
<proteinExistence type="predicted"/>
<reference evidence="3" key="1">
    <citation type="journal article" date="2019" name="Int. J. Syst. Evol. Microbiol.">
        <title>The Global Catalogue of Microorganisms (GCM) 10K type strain sequencing project: providing services to taxonomists for standard genome sequencing and annotation.</title>
        <authorList>
            <consortium name="The Broad Institute Genomics Platform"/>
            <consortium name="The Broad Institute Genome Sequencing Center for Infectious Disease"/>
            <person name="Wu L."/>
            <person name="Ma J."/>
        </authorList>
    </citation>
    <scope>NUCLEOTIDE SEQUENCE [LARGE SCALE GENOMIC DNA]</scope>
    <source>
        <strain evidence="3">CGMCC 4.7643</strain>
    </source>
</reference>
<dbReference type="EMBL" id="JBHUKU010000033">
    <property type="protein sequence ID" value="MFD2465494.1"/>
    <property type="molecule type" value="Genomic_DNA"/>
</dbReference>
<protein>
    <submittedName>
        <fullName evidence="2">Uncharacterized protein</fullName>
    </submittedName>
</protein>
<organism evidence="2 3">
    <name type="scientific">Amycolatopsis samaneae</name>
    <dbReference type="NCBI Taxonomy" id="664691"/>
    <lineage>
        <taxon>Bacteria</taxon>
        <taxon>Bacillati</taxon>
        <taxon>Actinomycetota</taxon>
        <taxon>Actinomycetes</taxon>
        <taxon>Pseudonocardiales</taxon>
        <taxon>Pseudonocardiaceae</taxon>
        <taxon>Amycolatopsis</taxon>
    </lineage>
</organism>
<evidence type="ECO:0000313" key="3">
    <source>
        <dbReference type="Proteomes" id="UP001597419"/>
    </source>
</evidence>
<evidence type="ECO:0000256" key="1">
    <source>
        <dbReference type="SAM" id="SignalP"/>
    </source>
</evidence>
<dbReference type="Proteomes" id="UP001597419">
    <property type="component" value="Unassembled WGS sequence"/>
</dbReference>
<dbReference type="RefSeq" id="WP_345407054.1">
    <property type="nucleotide sequence ID" value="NZ_BAABHG010000021.1"/>
</dbReference>
<dbReference type="PROSITE" id="PS51257">
    <property type="entry name" value="PROKAR_LIPOPROTEIN"/>
    <property type="match status" value="1"/>
</dbReference>
<gene>
    <name evidence="2" type="ORF">ACFSYJ_43225</name>
</gene>
<accession>A0ABW5GX15</accession>
<sequence>MKTSRRALFLAATTGSLCIALTACAGSPAPNASPVAGRPLKLLDRVSFPHTELDADGHGGDGTHMLIKETDLPVAVYDPAGTLLGSAPLRPGRNFGTTVTLAAPPAPGIHSLLAVLTVDDGDGKYDPARDAPGWNDGNGRELEDEGLRYAVR</sequence>
<feature type="chain" id="PRO_5046362056" evidence="1">
    <location>
        <begin position="26"/>
        <end position="152"/>
    </location>
</feature>
<keyword evidence="3" id="KW-1185">Reference proteome</keyword>
<name>A0ABW5GX15_9PSEU</name>
<feature type="signal peptide" evidence="1">
    <location>
        <begin position="1"/>
        <end position="25"/>
    </location>
</feature>
<comment type="caution">
    <text evidence="2">The sequence shown here is derived from an EMBL/GenBank/DDBJ whole genome shotgun (WGS) entry which is preliminary data.</text>
</comment>